<organism evidence="1 2">
    <name type="scientific">Neocallimastix californiae</name>
    <dbReference type="NCBI Taxonomy" id="1754190"/>
    <lineage>
        <taxon>Eukaryota</taxon>
        <taxon>Fungi</taxon>
        <taxon>Fungi incertae sedis</taxon>
        <taxon>Chytridiomycota</taxon>
        <taxon>Chytridiomycota incertae sedis</taxon>
        <taxon>Neocallimastigomycetes</taxon>
        <taxon>Neocallimastigales</taxon>
        <taxon>Neocallimastigaceae</taxon>
        <taxon>Neocallimastix</taxon>
    </lineage>
</organism>
<reference evidence="1 2" key="1">
    <citation type="submission" date="2016-08" db="EMBL/GenBank/DDBJ databases">
        <title>A Parts List for Fungal Cellulosomes Revealed by Comparative Genomics.</title>
        <authorList>
            <consortium name="DOE Joint Genome Institute"/>
            <person name="Haitjema C.H."/>
            <person name="Gilmore S.P."/>
            <person name="Henske J.K."/>
            <person name="Solomon K.V."/>
            <person name="De Groot R."/>
            <person name="Kuo A."/>
            <person name="Mondo S.J."/>
            <person name="Salamov A.A."/>
            <person name="Labutti K."/>
            <person name="Zhao Z."/>
            <person name="Chiniquy J."/>
            <person name="Barry K."/>
            <person name="Brewer H.M."/>
            <person name="Purvine S.O."/>
            <person name="Wright A.T."/>
            <person name="Boxma B."/>
            <person name="Van Alen T."/>
            <person name="Hackstein J.H."/>
            <person name="Baker S.E."/>
            <person name="Grigoriev I.V."/>
            <person name="O'Malley M.A."/>
        </authorList>
    </citation>
    <scope>NUCLEOTIDE SEQUENCE [LARGE SCALE GENOMIC DNA]</scope>
    <source>
        <strain evidence="1 2">G1</strain>
    </source>
</reference>
<protein>
    <submittedName>
        <fullName evidence="1">Uncharacterized protein</fullName>
    </submittedName>
</protein>
<accession>A0A1Y2AZC5</accession>
<proteinExistence type="predicted"/>
<comment type="caution">
    <text evidence="1">The sequence shown here is derived from an EMBL/GenBank/DDBJ whole genome shotgun (WGS) entry which is preliminary data.</text>
</comment>
<dbReference type="Proteomes" id="UP000193920">
    <property type="component" value="Unassembled WGS sequence"/>
</dbReference>
<keyword evidence="2" id="KW-1185">Reference proteome</keyword>
<dbReference type="EMBL" id="MCOG01000189">
    <property type="protein sequence ID" value="ORY27939.1"/>
    <property type="molecule type" value="Genomic_DNA"/>
</dbReference>
<evidence type="ECO:0000313" key="1">
    <source>
        <dbReference type="EMBL" id="ORY27939.1"/>
    </source>
</evidence>
<gene>
    <name evidence="1" type="ORF">LY90DRAFT_513249</name>
</gene>
<evidence type="ECO:0000313" key="2">
    <source>
        <dbReference type="Proteomes" id="UP000193920"/>
    </source>
</evidence>
<sequence length="199" mass="22952">MVLEDLLRRNLWWDEKDYCLTFNQNGLHINKPEHLNGNNNDNDKEALTIIDNDDTTLTILPAMKEISLKFLIPQVYEIENSFININNPLGHKVIMKCTSKTSVAIIDDITNNTLWSYPAARYISMSLNSNLYIKQQLIEMNNGQKVCLEVKENGIYMDGMEEPISKTNHTISFITLKIDGLYINNVDTTPNFIILKWII</sequence>
<dbReference type="STRING" id="1754190.A0A1Y2AZC5"/>
<name>A0A1Y2AZC5_9FUNG</name>
<dbReference type="AlphaFoldDB" id="A0A1Y2AZC5"/>